<keyword evidence="2" id="KW-1185">Reference proteome</keyword>
<evidence type="ECO:0000313" key="2">
    <source>
        <dbReference type="Proteomes" id="UP000635628"/>
    </source>
</evidence>
<proteinExistence type="predicted"/>
<dbReference type="EMBL" id="CAESAP020000172">
    <property type="protein sequence ID" value="CAB5500062.1"/>
    <property type="molecule type" value="Genomic_DNA"/>
</dbReference>
<organism evidence="1 2">
    <name type="scientific">Bathymodiolus azoricus thioautotrophic gill symbiont</name>
    <dbReference type="NCBI Taxonomy" id="235205"/>
    <lineage>
        <taxon>Bacteria</taxon>
        <taxon>Pseudomonadati</taxon>
        <taxon>Pseudomonadota</taxon>
        <taxon>Gammaproteobacteria</taxon>
        <taxon>sulfur-oxidizing symbionts</taxon>
    </lineage>
</organism>
<evidence type="ECO:0000313" key="1">
    <source>
        <dbReference type="EMBL" id="CAB5500062.1"/>
    </source>
</evidence>
<accession>A0ACA8ZPR2</accession>
<name>A0ACA8ZPR2_9GAMM</name>
<dbReference type="Proteomes" id="UP000635628">
    <property type="component" value="Unassembled WGS sequence"/>
</dbReference>
<comment type="caution">
    <text evidence="1">The sequence shown here is derived from an EMBL/GenBank/DDBJ whole genome shotgun (WGS) entry which is preliminary data.</text>
</comment>
<sequence>MKNINTKVTLSAVLLSIIFLQGCTGVITKEVFASVVIGDLGADAIRTSFSKDDFGLIDDGLRDKKSVYIGFDTFLGEVSAKAVCDSFKDSSLGNKYNCQIVALTKNAKEYTKLSYSNPDVDGVYLKITKLDFGVFTGTTYQLTYQNMSNGKINKFKTPGFFKRSQIIKYTTEYLMRLAKKANDKTK</sequence>
<gene>
    <name evidence="1" type="ORF">AZO1586R_1036</name>
</gene>
<reference evidence="1" key="1">
    <citation type="submission" date="2020-05" db="EMBL/GenBank/DDBJ databases">
        <authorList>
            <person name="Petersen J."/>
            <person name="Sayavedra L."/>
        </authorList>
    </citation>
    <scope>NUCLEOTIDE SEQUENCE</scope>
    <source>
        <strain evidence="1">B azoricus SOX Menez Gwen</strain>
    </source>
</reference>
<protein>
    <submittedName>
        <fullName evidence="1">Uncharacterized protein</fullName>
    </submittedName>
</protein>